<evidence type="ECO:0000313" key="1">
    <source>
        <dbReference type="EMBL" id="RZR74445.1"/>
    </source>
</evidence>
<dbReference type="Proteomes" id="UP000290560">
    <property type="component" value="Unassembled WGS sequence"/>
</dbReference>
<dbReference type="EMBL" id="KV876248">
    <property type="protein sequence ID" value="RZR74445.1"/>
    <property type="molecule type" value="Genomic_DNA"/>
</dbReference>
<reference evidence="1" key="1">
    <citation type="journal article" date="2018" name="Data Brief">
        <title>Genome sequence data from 17 accessions of Ensete ventricosum, a staple food crop for millions in Ethiopia.</title>
        <authorList>
            <person name="Yemataw Z."/>
            <person name="Muzemil S."/>
            <person name="Ambachew D."/>
            <person name="Tripathi L."/>
            <person name="Tesfaye K."/>
            <person name="Chala A."/>
            <person name="Farbos A."/>
            <person name="O'Neill P."/>
            <person name="Moore K."/>
            <person name="Grant M."/>
            <person name="Studholme D.J."/>
        </authorList>
    </citation>
    <scope>NUCLEOTIDE SEQUENCE [LARGE SCALE GENOMIC DNA]</scope>
    <source>
        <tissue evidence="1">Leaf</tissue>
    </source>
</reference>
<accession>A0A445MJM0</accession>
<proteinExistence type="predicted"/>
<name>A0A445MJM0_ENSVE</name>
<organism evidence="1">
    <name type="scientific">Ensete ventricosum</name>
    <name type="common">Abyssinian banana</name>
    <name type="synonym">Musa ensete</name>
    <dbReference type="NCBI Taxonomy" id="4639"/>
    <lineage>
        <taxon>Eukaryota</taxon>
        <taxon>Viridiplantae</taxon>
        <taxon>Streptophyta</taxon>
        <taxon>Embryophyta</taxon>
        <taxon>Tracheophyta</taxon>
        <taxon>Spermatophyta</taxon>
        <taxon>Magnoliopsida</taxon>
        <taxon>Liliopsida</taxon>
        <taxon>Zingiberales</taxon>
        <taxon>Musaceae</taxon>
        <taxon>Ensete</taxon>
    </lineage>
</organism>
<sequence length="98" mass="11223">MLSHPGRRSFVFLYSVGLKRISNSLLNFLHVWNSIYYRGRIKGFGDRGLGLEGWLRIAVLTRPRRLAKGEIELKMSNGARVVVVAIWEVTLLVELSMH</sequence>
<protein>
    <submittedName>
        <fullName evidence="1">Uncharacterized protein</fullName>
    </submittedName>
</protein>
<dbReference type="AlphaFoldDB" id="A0A445MJM0"/>
<gene>
    <name evidence="1" type="ORF">BHM03_00037073</name>
</gene>